<dbReference type="Pfam" id="PF02825">
    <property type="entry name" value="WWE"/>
    <property type="match status" value="1"/>
</dbReference>
<evidence type="ECO:0000313" key="2">
    <source>
        <dbReference type="EMBL" id="CAF2062625.1"/>
    </source>
</evidence>
<dbReference type="InterPro" id="IPR037197">
    <property type="entry name" value="WWE_dom_sf"/>
</dbReference>
<dbReference type="EMBL" id="CAJNRF010004640">
    <property type="protein sequence ID" value="CAF2062625.1"/>
    <property type="molecule type" value="Genomic_DNA"/>
</dbReference>
<dbReference type="PROSITE" id="PS51996">
    <property type="entry name" value="TR_MART"/>
    <property type="match status" value="1"/>
</dbReference>
<reference evidence="2" key="1">
    <citation type="submission" date="2021-02" db="EMBL/GenBank/DDBJ databases">
        <authorList>
            <person name="Nowell W R."/>
        </authorList>
    </citation>
    <scope>NUCLEOTIDE SEQUENCE</scope>
</reference>
<dbReference type="InterPro" id="IPR004170">
    <property type="entry name" value="WWE_dom"/>
</dbReference>
<dbReference type="Pfam" id="PF03496">
    <property type="entry name" value="ADPrib_exo_Tox"/>
    <property type="match status" value="1"/>
</dbReference>
<name>A0A816QNK5_9BILA</name>
<dbReference type="GO" id="GO:0005576">
    <property type="term" value="C:extracellular region"/>
    <property type="evidence" value="ECO:0007669"/>
    <property type="project" value="InterPro"/>
</dbReference>
<gene>
    <name evidence="2" type="ORF">WKI299_LOCUS12428</name>
</gene>
<evidence type="ECO:0000313" key="3">
    <source>
        <dbReference type="Proteomes" id="UP000663856"/>
    </source>
</evidence>
<dbReference type="SUPFAM" id="SSF117839">
    <property type="entry name" value="WWE domain"/>
    <property type="match status" value="1"/>
</dbReference>
<dbReference type="Proteomes" id="UP000663856">
    <property type="component" value="Unassembled WGS sequence"/>
</dbReference>
<accession>A0A816QNK5</accession>
<dbReference type="Gene3D" id="3.30.720.50">
    <property type="match status" value="1"/>
</dbReference>
<feature type="domain" description="WWE" evidence="1">
    <location>
        <begin position="25"/>
        <end position="108"/>
    </location>
</feature>
<dbReference type="SMART" id="SM00678">
    <property type="entry name" value="WWE"/>
    <property type="match status" value="1"/>
</dbReference>
<dbReference type="SUPFAM" id="SSF56399">
    <property type="entry name" value="ADP-ribosylation"/>
    <property type="match status" value="1"/>
</dbReference>
<sequence>MKKLSNFVMKSRQKGQASCVHTSIDSKSAINLTSALSVIWMYQSNIDPWNDNQNTEWTPYSDDVSVAIENAFNAGAEHIFIDDYYQIDLKNFIQINTDDVHLQRRVRRQNRISQIDNAEGNENKFGLRERLAFPLDTAPGCSTTIDTLHRGSPFIQDWILTFTHGNLVVTFDCIFPALVEGLKYEGQTDEEPQSTIDGLVKDLNDVQEKSSKKKEHERIQMLEDMCAKLYTKDCYVFRIINTALRDNNLQKLHTLGPYCYLLYNYIGRANKDHFSIHAFFWQKFHSKEPSCTIVYRGDYITNERIKEYSQAAGNKNIYFKWLPFVSTSKCRDVADSFGQNVTYVIKLRHRSSHDQFTFLNQNTYYPTEEEILLRPGTRFRVTAVKHYDLSGRSLIHIKILPSYVSYLR</sequence>
<dbReference type="AlphaFoldDB" id="A0A816QNK5"/>
<evidence type="ECO:0000259" key="1">
    <source>
        <dbReference type="PROSITE" id="PS50918"/>
    </source>
</evidence>
<dbReference type="InterPro" id="IPR018123">
    <property type="entry name" value="WWE-dom_subgr"/>
</dbReference>
<organism evidence="2 3">
    <name type="scientific">Rotaria magnacalcarata</name>
    <dbReference type="NCBI Taxonomy" id="392030"/>
    <lineage>
        <taxon>Eukaryota</taxon>
        <taxon>Metazoa</taxon>
        <taxon>Spiralia</taxon>
        <taxon>Gnathifera</taxon>
        <taxon>Rotifera</taxon>
        <taxon>Eurotatoria</taxon>
        <taxon>Bdelloidea</taxon>
        <taxon>Philodinida</taxon>
        <taxon>Philodinidae</taxon>
        <taxon>Rotaria</taxon>
    </lineage>
</organism>
<comment type="caution">
    <text evidence="2">The sequence shown here is derived from an EMBL/GenBank/DDBJ whole genome shotgun (WGS) entry which is preliminary data.</text>
</comment>
<dbReference type="InterPro" id="IPR003540">
    <property type="entry name" value="ADP-ribosyltransferase"/>
</dbReference>
<protein>
    <recommendedName>
        <fullName evidence="1">WWE domain-containing protein</fullName>
    </recommendedName>
</protein>
<dbReference type="Gene3D" id="3.90.176.10">
    <property type="entry name" value="Toxin ADP-ribosyltransferase, Chain A, domain 1"/>
    <property type="match status" value="1"/>
</dbReference>
<dbReference type="GO" id="GO:0008270">
    <property type="term" value="F:zinc ion binding"/>
    <property type="evidence" value="ECO:0007669"/>
    <property type="project" value="InterPro"/>
</dbReference>
<proteinExistence type="predicted"/>
<dbReference type="PROSITE" id="PS50918">
    <property type="entry name" value="WWE"/>
    <property type="match status" value="1"/>
</dbReference>